<dbReference type="InterPro" id="IPR027417">
    <property type="entry name" value="P-loop_NTPase"/>
</dbReference>
<evidence type="ECO:0000256" key="1">
    <source>
        <dbReference type="SAM" id="MobiDB-lite"/>
    </source>
</evidence>
<feature type="region of interest" description="Disordered" evidence="1">
    <location>
        <begin position="1"/>
        <end position="42"/>
    </location>
</feature>
<gene>
    <name evidence="2" type="ORF">Glove_141g84</name>
</gene>
<feature type="compositionally biased region" description="Polar residues" evidence="1">
    <location>
        <begin position="28"/>
        <end position="42"/>
    </location>
</feature>
<feature type="compositionally biased region" description="Low complexity" evidence="1">
    <location>
        <begin position="13"/>
        <end position="23"/>
    </location>
</feature>
<accession>A0A397J3Q8</accession>
<dbReference type="STRING" id="1348612.A0A397J3Q8"/>
<evidence type="ECO:0000313" key="3">
    <source>
        <dbReference type="Proteomes" id="UP000266861"/>
    </source>
</evidence>
<comment type="caution">
    <text evidence="2">The sequence shown here is derived from an EMBL/GenBank/DDBJ whole genome shotgun (WGS) entry which is preliminary data.</text>
</comment>
<proteinExistence type="predicted"/>
<dbReference type="EMBL" id="PQFF01000132">
    <property type="protein sequence ID" value="RHZ79713.1"/>
    <property type="molecule type" value="Genomic_DNA"/>
</dbReference>
<reference evidence="2 3" key="1">
    <citation type="submission" date="2018-08" db="EMBL/GenBank/DDBJ databases">
        <title>Genome and evolution of the arbuscular mycorrhizal fungus Diversispora epigaea (formerly Glomus versiforme) and its bacterial endosymbionts.</title>
        <authorList>
            <person name="Sun X."/>
            <person name="Fei Z."/>
            <person name="Harrison M."/>
        </authorList>
    </citation>
    <scope>NUCLEOTIDE SEQUENCE [LARGE SCALE GENOMIC DNA]</scope>
    <source>
        <strain evidence="2 3">IT104</strain>
    </source>
</reference>
<dbReference type="Gene3D" id="3.40.50.300">
    <property type="entry name" value="P-loop containing nucleotide triphosphate hydrolases"/>
    <property type="match status" value="1"/>
</dbReference>
<sequence>MSNEGKQRNEHQSTLNSTSSTSSHETIKANQNITSANTSITDPTTASISKADMATITKTEIRTIRKLNIKNSPITQMSLHNQLLLKCKLDQVVQQKNCPKTCCSTTNDSKLINKKTANNELYIYGGAVNLEEVEARFIFDLMLIVNEFELIELSNRLETILIKDKASYSDFTTLPESALISLLKRDDLQIKVEIWGYAMKWEIARILLPLQILEIGPRKISRIRNYFTAMPTIYSLLSYYNTDLFYMWKKKMNDYNVQDLCKSIPGLYRMLDLRKGDGSNGLVDKIIVSQSNVKKLCNDIISGSFKSISKVNYEKLNSCHIHLIGIYGRNSLIAKFLLNKKIIDEKIYKLLLMPYDDNSGIRPTAELRPGIYLLRLPSEKTNLKKNEFMVIHWSENECYKDKASSHCKENMTNLHRYLTKITERQICLMDNYELKNIDWKRYESKSKSEDQINNKEIIDFKVKKNERKENLNIDPGFEVYHSELILRPHPADGHYENIPLDPLIVESVSNPTLLTRQIIPQKSTTHLIDEDYEASELHDFLQKKQHYSLKINPNIPIKKVKIIFKNGFKGLKNSVYSDLLDLFEKSNKNDYLNKIDKFVNKLLYENYSNFETKYSKEMSYVLNVEDISIKSSKIHEKFQTKIDKIDHDGWIGLKKRYIFAQKHVKSLNLLEGDILYIPCIEKVVLDEEVNLLNLVKKYSKKNDSVVCEFISEIENETIAIADKEFVRTIHTEKFLNMFFEKYKEWRKLILPIKLRQIFYDYIEKLQPPDNLLHIIELEKNEKAPYPNYRLFMKHESNFRMKCEIKEYHPTKLLISLHETQLNQSDKFEMEKDENFIPKPIFQGKNSFEINLEIYDFKHIAQLNKKFLLEKNEKAPYPNYRLFMKHESNFRMKCEIKEYHPTKLLISLHETQLNQSDKFEMEKDENFIPKPIFQGKNSFEINLEIYDFKHIAQLNKKFLVLLWNKDNTRLELYFGDIKRISAALHVQNPFHKLYLEHFMVTVNERKGLIAFYDTVKGSLNVYTFNQEQTEIYPYENTRLQQWYNNKIPDITHFLFIKNTDDLCFVERNGQARIYNLNNASFQPGKSQLPINTNLVLSTPDGTCFVAFTTEGASTNEINVNHIRAYVYLCEKLTKNAIKVIDIPFTNPTVDLFRFSLLNNKQIYLTTIDQQNGKFQSVLVKMTQPETSYQFEQVEKFSGQVKFEDACPFFVFGKNTKFAQYVQKGDFIIIGDEKRVITQIKTDIELKIEDLFKSVEPEKFYNFKIKSRNFLNSLLDIYSMVFTKYAINNPIGKIDKSLTVFVALDIKNAYYYSEKFSEYFDKMWKKFKEETKKPIGHIKNFKSSVIPYQHLDNIHDLSTDYLLGEWLIDFFCLIPIQIAITRDNRFIPLRDGLSYSDNNCRSIGSVSKEISFGWYEAIFDYYSNLELKVISSMGEQSCGKRYLLNHCLGTTFDGSTMHCSEGVWMSLVKTSDILYVALYFEGGIKRSAQEETFLLFLNAALSDLVLFKSHFAATKDITMFQRFQDGANYFGEDLDIFQARLCIVMKDVKTIDRNEIVEEFQNKFSKIVEKGEENYLITKLFGNEMSIIPYPVLDESDFYTNLDCFKEQLDDRKTIYKNAGIFIEKIKILMTKLKVCDWGSIQATLLTMRTDELKKFMNNAISFGFEQKEKDPFYEHDDEQEQTVKKLTNRDDGLIITDDEILISKIFDHVNSSVKLMPDTGLELLNDQKNFVQISSDIIKFFENNIYSRKSILESKWVDHLKAFFKFIIDRRITRVNEWVAKNISRFPKDHNEIIITNYALEQEITNLNSFWNLCCIQCDKCDLKCLKSSFHSDNGDVEHSCLTDHLCHSKEAHVDEVLPEYQTCGAPCIYYGKRNCQGICTKETGHENTQNNEIHLCDATRHHCGEPCSLKTETQKGSYQCKNTCIIPCGEQHELHKCQNEACPIECPLENCQQRCGNSNHFHADEKDVNHFCGQEHQCPKECEEKGICKIVTEPAAVEHDDFTLNKYSQTFQRLPCCIKIPPYKFEHDGKHVHEIKIPHLCNYDCPNDEGRHIKEEENNKNFHSCDVKCPNCSYYCTLPYGHYEKYYTKHSTTHGSMFITTFAREDEFKFEGQLNFGDKDFVLCHKLCEGIGRHRHIDYCRDSQVCSNLVKKEGLYEHIKANINPKPDEAKDYISHWLFWERTMFEDPYSNYNCEEFKKCDCECPNPNEAHNIDEKQKQKSIKFCCTQNIFHPSLDPNSASLDNGWSAV</sequence>
<dbReference type="Proteomes" id="UP000266861">
    <property type="component" value="Unassembled WGS sequence"/>
</dbReference>
<protein>
    <recommendedName>
        <fullName evidence="4">VWFA domain-containing protein</fullName>
    </recommendedName>
</protein>
<feature type="compositionally biased region" description="Basic and acidic residues" evidence="1">
    <location>
        <begin position="1"/>
        <end position="11"/>
    </location>
</feature>
<evidence type="ECO:0000313" key="2">
    <source>
        <dbReference type="EMBL" id="RHZ79713.1"/>
    </source>
</evidence>
<dbReference type="OrthoDB" id="2435381at2759"/>
<organism evidence="2 3">
    <name type="scientific">Diversispora epigaea</name>
    <dbReference type="NCBI Taxonomy" id="1348612"/>
    <lineage>
        <taxon>Eukaryota</taxon>
        <taxon>Fungi</taxon>
        <taxon>Fungi incertae sedis</taxon>
        <taxon>Mucoromycota</taxon>
        <taxon>Glomeromycotina</taxon>
        <taxon>Glomeromycetes</taxon>
        <taxon>Diversisporales</taxon>
        <taxon>Diversisporaceae</taxon>
        <taxon>Diversispora</taxon>
    </lineage>
</organism>
<evidence type="ECO:0008006" key="4">
    <source>
        <dbReference type="Google" id="ProtNLM"/>
    </source>
</evidence>
<keyword evidence="3" id="KW-1185">Reference proteome</keyword>
<name>A0A397J3Q8_9GLOM</name>